<dbReference type="AlphaFoldDB" id="B0T9K9"/>
<dbReference type="KEGG" id="cak:Caul_5264"/>
<dbReference type="HOGENOM" id="CLU_067316_1_0_5"/>
<keyword evidence="1" id="KW-0614">Plasmid</keyword>
<reference evidence="1" key="1">
    <citation type="submission" date="2008-01" db="EMBL/GenBank/DDBJ databases">
        <title>Complete sequence of plasmid1 pCAUL01 of Caulobacter sp. K31.</title>
        <authorList>
            <consortium name="US DOE Joint Genome Institute"/>
            <person name="Copeland A."/>
            <person name="Lucas S."/>
            <person name="Lapidus A."/>
            <person name="Barry K."/>
            <person name="Glavina del Rio T."/>
            <person name="Dalin E."/>
            <person name="Tice H."/>
            <person name="Pitluck S."/>
            <person name="Bruce D."/>
            <person name="Goodwin L."/>
            <person name="Thompson L.S."/>
            <person name="Brettin T."/>
            <person name="Detter J.C."/>
            <person name="Han C."/>
            <person name="Schmutz J."/>
            <person name="Larimer F."/>
            <person name="Land M."/>
            <person name="Hauser L."/>
            <person name="Kyrpides N."/>
            <person name="Kim E."/>
            <person name="Stephens C."/>
            <person name="Richardson P."/>
        </authorList>
    </citation>
    <scope>NUCLEOTIDE SEQUENCE [LARGE SCALE GENOMIC DNA]</scope>
    <source>
        <strain evidence="1">K31</strain>
        <plasmid evidence="1">pCAUL01</plasmid>
    </source>
</reference>
<dbReference type="Pfam" id="PF19570">
    <property type="entry name" value="DUF6088"/>
    <property type="match status" value="1"/>
</dbReference>
<sequence>MTSSIASVPDKIMQRVRKGRRGAVFASSDFLDLGSRSAVDAALSRLVRDQSLRRLAPGLFDYPKTSPFLGLLAPPADAVAKALAREGGGRLELDGAAAANALGLSTQVPARSVYLTDGPKRQVKIGRQVVTLKHVSPRFLPAAGKPAGAVFQAVRWLGPDGVTADIVDRLQQTLKPGDKADLRRLAPTAPSWTRPLLQRIAG</sequence>
<evidence type="ECO:0008006" key="2">
    <source>
        <dbReference type="Google" id="ProtNLM"/>
    </source>
</evidence>
<dbReference type="InterPro" id="IPR045738">
    <property type="entry name" value="DUF6088"/>
</dbReference>
<protein>
    <recommendedName>
        <fullName evidence="2">Transcriptional regulator, AbiEi antitoxin, Type IV TA system</fullName>
    </recommendedName>
</protein>
<accession>B0T9K9</accession>
<evidence type="ECO:0000313" key="1">
    <source>
        <dbReference type="EMBL" id="ABZ74384.1"/>
    </source>
</evidence>
<dbReference type="EMBL" id="CP000928">
    <property type="protein sequence ID" value="ABZ74384.1"/>
    <property type="molecule type" value="Genomic_DNA"/>
</dbReference>
<geneLocation type="plasmid" evidence="1">
    <name>pCAUL01</name>
</geneLocation>
<proteinExistence type="predicted"/>
<gene>
    <name evidence="1" type="ordered locus">Caul_5264</name>
</gene>
<organism evidence="1">
    <name type="scientific">Caulobacter sp. (strain K31)</name>
    <dbReference type="NCBI Taxonomy" id="366602"/>
    <lineage>
        <taxon>Bacteria</taxon>
        <taxon>Pseudomonadati</taxon>
        <taxon>Pseudomonadota</taxon>
        <taxon>Alphaproteobacteria</taxon>
        <taxon>Caulobacterales</taxon>
        <taxon>Caulobacteraceae</taxon>
        <taxon>Caulobacter</taxon>
    </lineage>
</organism>
<name>B0T9K9_CAUSK</name>